<evidence type="ECO:0000313" key="9">
    <source>
        <dbReference type="EMBL" id="MDQ0362856.1"/>
    </source>
</evidence>
<name>A0ABU0E820_9FIRM</name>
<accession>A0ABU0E820</accession>
<evidence type="ECO:0000256" key="5">
    <source>
        <dbReference type="ARBA" id="ARBA00022839"/>
    </source>
</evidence>
<dbReference type="Gene3D" id="3.90.1640.30">
    <property type="match status" value="1"/>
</dbReference>
<dbReference type="InterPro" id="IPR001667">
    <property type="entry name" value="DDH_dom"/>
</dbReference>
<reference evidence="9 10" key="1">
    <citation type="submission" date="2023-07" db="EMBL/GenBank/DDBJ databases">
        <title>Genomic Encyclopedia of Type Strains, Phase IV (KMG-IV): sequencing the most valuable type-strain genomes for metagenomic binning, comparative biology and taxonomic classification.</title>
        <authorList>
            <person name="Goeker M."/>
        </authorList>
    </citation>
    <scope>NUCLEOTIDE SEQUENCE [LARGE SCALE GENOMIC DNA]</scope>
    <source>
        <strain evidence="9 10">DSM 16784</strain>
    </source>
</reference>
<gene>
    <name evidence="9" type="ORF">J2S15_003617</name>
</gene>
<proteinExistence type="inferred from homology"/>
<feature type="domain" description="DDH" evidence="6">
    <location>
        <begin position="72"/>
        <end position="196"/>
    </location>
</feature>
<dbReference type="Gene3D" id="3.10.310.30">
    <property type="match status" value="1"/>
</dbReference>
<sequence length="530" mass="60174">MIYEELEINNYKELQEKYKLGTIASKVLASKHLDDLMIDQILHQDMLTSQFDLSFLDPIIDRLQAAKVNNEKIMICGDYDCDGVCSTTILYDALTRFGCQCGYYIPDRFKEGYGVSLDTVKAAVEKDYSILITVDNGVKATEELQYAKDHNVTVILSDHHAYDDEDLVYDYFLHPNVLDPFYGRLCGAGLAYLISKRLIGDDPYHTVLACIATIGDMVGALDANRVIIKEGIQLLKQMDFPAITLLADTSNHWDTTKIAFQIVPKLNSLGRLADQANVNTLVRYLLMRDHDSLKKVATQINRLNETRKKISSTNEKIALQQVDDSQSFIIVHSPEFHEGLNGVVAAKISKKYQRPVMVLSQSEDILKGSIRSIGIDVSTFFDEFKDQLLSFGGHRQAAGISLHESVLEDLIDYSQMKCDEEFEEEHQSYIRLEPQDISFREIESLSKLEPFGVDFEKPKFLINDSELQVSTMSNGLHLKFVSPTMEYLYFQHGHLLNKLANRPLSFIGDLGINMFRNKKSINMMVDDVLE</sequence>
<comment type="caution">
    <text evidence="9">The sequence shown here is derived from an EMBL/GenBank/DDBJ whole genome shotgun (WGS) entry which is preliminary data.</text>
</comment>
<dbReference type="PANTHER" id="PTHR30255">
    <property type="entry name" value="SINGLE-STRANDED-DNA-SPECIFIC EXONUCLEASE RECJ"/>
    <property type="match status" value="1"/>
</dbReference>
<keyword evidence="10" id="KW-1185">Reference proteome</keyword>
<dbReference type="Proteomes" id="UP001230220">
    <property type="component" value="Unassembled WGS sequence"/>
</dbReference>
<evidence type="ECO:0000313" key="10">
    <source>
        <dbReference type="Proteomes" id="UP001230220"/>
    </source>
</evidence>
<keyword evidence="3" id="KW-0540">Nuclease</keyword>
<comment type="similarity">
    <text evidence="1">Belongs to the RecJ family.</text>
</comment>
<dbReference type="PANTHER" id="PTHR30255:SF2">
    <property type="entry name" value="SINGLE-STRANDED-DNA-SPECIFIC EXONUCLEASE RECJ"/>
    <property type="match status" value="1"/>
</dbReference>
<evidence type="ECO:0000256" key="4">
    <source>
        <dbReference type="ARBA" id="ARBA00022801"/>
    </source>
</evidence>
<feature type="domain" description="DHHA1" evidence="7">
    <location>
        <begin position="330"/>
        <end position="412"/>
    </location>
</feature>
<evidence type="ECO:0000256" key="2">
    <source>
        <dbReference type="ARBA" id="ARBA00019841"/>
    </source>
</evidence>
<organism evidence="9 10">
    <name type="scientific">Breznakia pachnodae</name>
    <dbReference type="NCBI Taxonomy" id="265178"/>
    <lineage>
        <taxon>Bacteria</taxon>
        <taxon>Bacillati</taxon>
        <taxon>Bacillota</taxon>
        <taxon>Erysipelotrichia</taxon>
        <taxon>Erysipelotrichales</taxon>
        <taxon>Erysipelotrichaceae</taxon>
        <taxon>Breznakia</taxon>
    </lineage>
</organism>
<dbReference type="GO" id="GO:0004527">
    <property type="term" value="F:exonuclease activity"/>
    <property type="evidence" value="ECO:0007669"/>
    <property type="project" value="UniProtKB-KW"/>
</dbReference>
<dbReference type="EMBL" id="JAUSUR010000008">
    <property type="protein sequence ID" value="MDQ0362856.1"/>
    <property type="molecule type" value="Genomic_DNA"/>
</dbReference>
<dbReference type="Pfam" id="PF02272">
    <property type="entry name" value="DHHA1"/>
    <property type="match status" value="1"/>
</dbReference>
<dbReference type="InterPro" id="IPR051673">
    <property type="entry name" value="SSDNA_exonuclease_RecJ"/>
</dbReference>
<protein>
    <recommendedName>
        <fullName evidence="2">Single-stranded-DNA-specific exonuclease RecJ</fullName>
    </recommendedName>
</protein>
<dbReference type="InterPro" id="IPR038763">
    <property type="entry name" value="DHH_sf"/>
</dbReference>
<dbReference type="InterPro" id="IPR041122">
    <property type="entry name" value="RecJ_OB"/>
</dbReference>
<dbReference type="SUPFAM" id="SSF64182">
    <property type="entry name" value="DHH phosphoesterases"/>
    <property type="match status" value="1"/>
</dbReference>
<evidence type="ECO:0000259" key="7">
    <source>
        <dbReference type="Pfam" id="PF02272"/>
    </source>
</evidence>
<evidence type="ECO:0000256" key="3">
    <source>
        <dbReference type="ARBA" id="ARBA00022722"/>
    </source>
</evidence>
<dbReference type="InterPro" id="IPR003156">
    <property type="entry name" value="DHHA1_dom"/>
</dbReference>
<evidence type="ECO:0000259" key="6">
    <source>
        <dbReference type="Pfam" id="PF01368"/>
    </source>
</evidence>
<evidence type="ECO:0000259" key="8">
    <source>
        <dbReference type="Pfam" id="PF17768"/>
    </source>
</evidence>
<dbReference type="Pfam" id="PF01368">
    <property type="entry name" value="DHH"/>
    <property type="match status" value="1"/>
</dbReference>
<keyword evidence="4 9" id="KW-0378">Hydrolase</keyword>
<dbReference type="RefSeq" id="WP_307410992.1">
    <property type="nucleotide sequence ID" value="NZ_JAUSUR010000008.1"/>
</dbReference>
<feature type="domain" description="RecJ OB" evidence="8">
    <location>
        <begin position="431"/>
        <end position="527"/>
    </location>
</feature>
<evidence type="ECO:0000256" key="1">
    <source>
        <dbReference type="ARBA" id="ARBA00005915"/>
    </source>
</evidence>
<dbReference type="Pfam" id="PF17768">
    <property type="entry name" value="RecJ_OB"/>
    <property type="match status" value="1"/>
</dbReference>
<keyword evidence="5 9" id="KW-0269">Exonuclease</keyword>